<dbReference type="PANTHER" id="PTHR11941:SF75">
    <property type="entry name" value="ENOYL-COA HYDRATASE_ISOMERASE FAMILY PROTEIN"/>
    <property type="match status" value="1"/>
</dbReference>
<dbReference type="GO" id="GO:0004165">
    <property type="term" value="F:delta(3)-delta(2)-enoyl-CoA isomerase activity"/>
    <property type="evidence" value="ECO:0007669"/>
    <property type="project" value="TreeGrafter"/>
</dbReference>
<dbReference type="CDD" id="cd06558">
    <property type="entry name" value="crotonase-like"/>
    <property type="match status" value="1"/>
</dbReference>
<dbReference type="STRING" id="1280847.SAMN04488036_101752"/>
<evidence type="ECO:0000313" key="1">
    <source>
        <dbReference type="EMBL" id="SFK62851.1"/>
    </source>
</evidence>
<gene>
    <name evidence="1" type="ORF">SAMN04488036_101752</name>
</gene>
<evidence type="ECO:0000313" key="2">
    <source>
        <dbReference type="Proteomes" id="UP000198851"/>
    </source>
</evidence>
<sequence>MSITHYEVVGKTAVLTLTNGENRQNPAFAAAMLEAIGAVEGDKSVRALVITSNDEKNWSQGIDLNWMMGAQQAGKSEEIQTFLRDMNTVFGKLLTLPVPVIASITGHAFGNGAMLASCCDFRFMRADRGYFCYPEVDVNIPFLPSMVSYIRKAVPEHRFNEMALTGRRLTADEAAADNILMAALPDADATFKAAMDYAATFNKGRSIFGMQKQRMHGHILATMATEDTPLINDMAVTA</sequence>
<dbReference type="OrthoDB" id="8640486at2"/>
<accession>A0A1I4B475</accession>
<dbReference type="PANTHER" id="PTHR11941">
    <property type="entry name" value="ENOYL-COA HYDRATASE-RELATED"/>
    <property type="match status" value="1"/>
</dbReference>
<dbReference type="Gene3D" id="3.90.226.10">
    <property type="entry name" value="2-enoyl-CoA Hydratase, Chain A, domain 1"/>
    <property type="match status" value="1"/>
</dbReference>
<dbReference type="InterPro" id="IPR001753">
    <property type="entry name" value="Enoyl-CoA_hydra/iso"/>
</dbReference>
<name>A0A1I4B475_9RHOB</name>
<dbReference type="AlphaFoldDB" id="A0A1I4B475"/>
<dbReference type="Proteomes" id="UP000198851">
    <property type="component" value="Unassembled WGS sequence"/>
</dbReference>
<dbReference type="GO" id="GO:0006635">
    <property type="term" value="P:fatty acid beta-oxidation"/>
    <property type="evidence" value="ECO:0007669"/>
    <property type="project" value="TreeGrafter"/>
</dbReference>
<dbReference type="Pfam" id="PF00378">
    <property type="entry name" value="ECH_1"/>
    <property type="match status" value="1"/>
</dbReference>
<reference evidence="2" key="1">
    <citation type="submission" date="2016-10" db="EMBL/GenBank/DDBJ databases">
        <authorList>
            <person name="Varghese N."/>
            <person name="Submissions S."/>
        </authorList>
    </citation>
    <scope>NUCLEOTIDE SEQUENCE [LARGE SCALE GENOMIC DNA]</scope>
    <source>
        <strain evidence="2">DSM 28453</strain>
    </source>
</reference>
<proteinExistence type="predicted"/>
<dbReference type="RefSeq" id="WP_093320391.1">
    <property type="nucleotide sequence ID" value="NZ_FOSZ01000001.1"/>
</dbReference>
<protein>
    <submittedName>
        <fullName evidence="1">Enoyl-CoA hydratase/carnithine racemase</fullName>
    </submittedName>
</protein>
<organism evidence="1 2">
    <name type="scientific">Shimia haliotis</name>
    <dbReference type="NCBI Taxonomy" id="1280847"/>
    <lineage>
        <taxon>Bacteria</taxon>
        <taxon>Pseudomonadati</taxon>
        <taxon>Pseudomonadota</taxon>
        <taxon>Alphaproteobacteria</taxon>
        <taxon>Rhodobacterales</taxon>
        <taxon>Roseobacteraceae</taxon>
    </lineage>
</organism>
<keyword evidence="2" id="KW-1185">Reference proteome</keyword>
<dbReference type="SUPFAM" id="SSF52096">
    <property type="entry name" value="ClpP/crotonase"/>
    <property type="match status" value="1"/>
</dbReference>
<dbReference type="InterPro" id="IPR029045">
    <property type="entry name" value="ClpP/crotonase-like_dom_sf"/>
</dbReference>
<dbReference type="EMBL" id="FOSZ01000001">
    <property type="protein sequence ID" value="SFK62851.1"/>
    <property type="molecule type" value="Genomic_DNA"/>
</dbReference>